<sequence length="112" mass="11962">MGCTRGMMSWQPTGSGFVRASLFNRAFSLTSPVKRRYLVPLRPWARRARSSLRGVLHAHSSVQAASDSSATATAAPASAHGEASRSISRAPVAIGCFLEQWTSRKAKGSVSN</sequence>
<name>A0A0A8XN13_ARUDO</name>
<evidence type="ECO:0000256" key="1">
    <source>
        <dbReference type="SAM" id="MobiDB-lite"/>
    </source>
</evidence>
<feature type="region of interest" description="Disordered" evidence="1">
    <location>
        <begin position="62"/>
        <end position="86"/>
    </location>
</feature>
<reference evidence="2" key="2">
    <citation type="journal article" date="2015" name="Data Brief">
        <title>Shoot transcriptome of the giant reed, Arundo donax.</title>
        <authorList>
            <person name="Barrero R.A."/>
            <person name="Guerrero F.D."/>
            <person name="Moolhuijzen P."/>
            <person name="Goolsby J.A."/>
            <person name="Tidwell J."/>
            <person name="Bellgard S.E."/>
            <person name="Bellgard M.I."/>
        </authorList>
    </citation>
    <scope>NUCLEOTIDE SEQUENCE</scope>
    <source>
        <tissue evidence="2">Shoot tissue taken approximately 20 cm above the soil surface</tissue>
    </source>
</reference>
<feature type="compositionally biased region" description="Low complexity" evidence="1">
    <location>
        <begin position="62"/>
        <end position="81"/>
    </location>
</feature>
<accession>A0A0A8XN13</accession>
<organism evidence="2">
    <name type="scientific">Arundo donax</name>
    <name type="common">Giant reed</name>
    <name type="synonym">Donax arundinaceus</name>
    <dbReference type="NCBI Taxonomy" id="35708"/>
    <lineage>
        <taxon>Eukaryota</taxon>
        <taxon>Viridiplantae</taxon>
        <taxon>Streptophyta</taxon>
        <taxon>Embryophyta</taxon>
        <taxon>Tracheophyta</taxon>
        <taxon>Spermatophyta</taxon>
        <taxon>Magnoliopsida</taxon>
        <taxon>Liliopsida</taxon>
        <taxon>Poales</taxon>
        <taxon>Poaceae</taxon>
        <taxon>PACMAD clade</taxon>
        <taxon>Arundinoideae</taxon>
        <taxon>Arundineae</taxon>
        <taxon>Arundo</taxon>
    </lineage>
</organism>
<proteinExistence type="predicted"/>
<dbReference type="AlphaFoldDB" id="A0A0A8XN13"/>
<protein>
    <submittedName>
        <fullName evidence="2">Uncharacterized protein</fullName>
    </submittedName>
</protein>
<reference evidence="2" key="1">
    <citation type="submission" date="2014-09" db="EMBL/GenBank/DDBJ databases">
        <authorList>
            <person name="Magalhaes I.L.F."/>
            <person name="Oliveira U."/>
            <person name="Santos F.R."/>
            <person name="Vidigal T.H.D.A."/>
            <person name="Brescovit A.D."/>
            <person name="Santos A.J."/>
        </authorList>
    </citation>
    <scope>NUCLEOTIDE SEQUENCE</scope>
    <source>
        <tissue evidence="2">Shoot tissue taken approximately 20 cm above the soil surface</tissue>
    </source>
</reference>
<evidence type="ECO:0000313" key="2">
    <source>
        <dbReference type="EMBL" id="JAD14549.1"/>
    </source>
</evidence>
<dbReference type="EMBL" id="GBRH01283346">
    <property type="protein sequence ID" value="JAD14549.1"/>
    <property type="molecule type" value="Transcribed_RNA"/>
</dbReference>